<evidence type="ECO:0000256" key="3">
    <source>
        <dbReference type="ARBA" id="ARBA00011881"/>
    </source>
</evidence>
<feature type="domain" description="Aromatic amino acid beta-eliminating lyase/threonine aldolase" evidence="7">
    <location>
        <begin position="7"/>
        <end position="288"/>
    </location>
</feature>
<dbReference type="GO" id="GO:0008732">
    <property type="term" value="F:L-allo-threonine aldolase activity"/>
    <property type="evidence" value="ECO:0007669"/>
    <property type="project" value="TreeGrafter"/>
</dbReference>
<feature type="modified residue" description="N6-(pyridoxal phosphate)lysine" evidence="6">
    <location>
        <position position="203"/>
    </location>
</feature>
<evidence type="ECO:0000256" key="5">
    <source>
        <dbReference type="ARBA" id="ARBA00023239"/>
    </source>
</evidence>
<evidence type="ECO:0000256" key="6">
    <source>
        <dbReference type="PIRSR" id="PIRSR017617-1"/>
    </source>
</evidence>
<name>A0A1G8E8N3_9RHOO</name>
<sequence length="345" mass="36788">MNGKILDFRSDTVTQPTDAMRAAMAAAVVGDDIMGEDPTVARLEALAAARFGKEAALFLISGTMANQVAVMALTQLGDEIIVGEESHLFNLEAGGIAGLSGVQARPLRSEAGRFDAGAVRRAIRPRGVQSPLSRLLCLENTYDLHRGIPLPADYLQAMADLAHERDLRVYLDGARIFNAAVSQNTTVAALCAPIDALQCCLCKGLAAPVGAMLIGSRAFIDRARWVRQRLGGGMRQAGHMAAAGIVALETMSLRLGEDHDNARHLAEGLAGIDARLVDPSLPRTNVVQIDFGASGRDATPIVAALQARQIRIRQIDAARCRMVTHWGIDRDAVDTALAALREILC</sequence>
<protein>
    <submittedName>
        <fullName evidence="8">L-threonine aldolase</fullName>
    </submittedName>
</protein>
<reference evidence="8 9" key="1">
    <citation type="submission" date="2016-10" db="EMBL/GenBank/DDBJ databases">
        <authorList>
            <person name="de Groot N.N."/>
        </authorList>
    </citation>
    <scope>NUCLEOTIDE SEQUENCE [LARGE SCALE GENOMIC DNA]</scope>
    <source>
        <strain evidence="8 9">DSM 5885</strain>
    </source>
</reference>
<dbReference type="GO" id="GO:0006567">
    <property type="term" value="P:L-threonine catabolic process"/>
    <property type="evidence" value="ECO:0007669"/>
    <property type="project" value="TreeGrafter"/>
</dbReference>
<keyword evidence="9" id="KW-1185">Reference proteome</keyword>
<dbReference type="PANTHER" id="PTHR48097:SF9">
    <property type="entry name" value="L-THREONINE ALDOLASE"/>
    <property type="match status" value="1"/>
</dbReference>
<dbReference type="PIRSF" id="PIRSF017617">
    <property type="entry name" value="Thr_aldolase"/>
    <property type="match status" value="1"/>
</dbReference>
<dbReference type="PANTHER" id="PTHR48097">
    <property type="entry name" value="L-THREONINE ALDOLASE-RELATED"/>
    <property type="match status" value="1"/>
</dbReference>
<evidence type="ECO:0000259" key="7">
    <source>
        <dbReference type="Pfam" id="PF01212"/>
    </source>
</evidence>
<dbReference type="Gene3D" id="3.40.640.10">
    <property type="entry name" value="Type I PLP-dependent aspartate aminotransferase-like (Major domain)"/>
    <property type="match status" value="1"/>
</dbReference>
<comment type="cofactor">
    <cofactor evidence="1">
        <name>pyridoxal 5'-phosphate</name>
        <dbReference type="ChEBI" id="CHEBI:597326"/>
    </cofactor>
</comment>
<dbReference type="InterPro" id="IPR001597">
    <property type="entry name" value="ArAA_b-elim_lyase/Thr_aldolase"/>
</dbReference>
<dbReference type="InterPro" id="IPR015424">
    <property type="entry name" value="PyrdxlP-dep_Trfase"/>
</dbReference>
<dbReference type="InterPro" id="IPR023603">
    <property type="entry name" value="Low_specificity_L-TA-like"/>
</dbReference>
<dbReference type="STRING" id="83767.SAMN05660652_02063"/>
<dbReference type="NCBIfam" id="NF041359">
    <property type="entry name" value="GntG_guanitoxin"/>
    <property type="match status" value="1"/>
</dbReference>
<dbReference type="Gene3D" id="3.90.1150.10">
    <property type="entry name" value="Aspartate Aminotransferase, domain 1"/>
    <property type="match status" value="1"/>
</dbReference>
<proteinExistence type="inferred from homology"/>
<dbReference type="SUPFAM" id="SSF53383">
    <property type="entry name" value="PLP-dependent transferases"/>
    <property type="match status" value="1"/>
</dbReference>
<organism evidence="8 9">
    <name type="scientific">Propionivibrio dicarboxylicus</name>
    <dbReference type="NCBI Taxonomy" id="83767"/>
    <lineage>
        <taxon>Bacteria</taxon>
        <taxon>Pseudomonadati</taxon>
        <taxon>Pseudomonadota</taxon>
        <taxon>Betaproteobacteria</taxon>
        <taxon>Rhodocyclales</taxon>
        <taxon>Rhodocyclaceae</taxon>
        <taxon>Propionivibrio</taxon>
    </lineage>
</organism>
<evidence type="ECO:0000256" key="4">
    <source>
        <dbReference type="ARBA" id="ARBA00022898"/>
    </source>
</evidence>
<dbReference type="RefSeq" id="WP_091937273.1">
    <property type="nucleotide sequence ID" value="NZ_FNCY01000007.1"/>
</dbReference>
<evidence type="ECO:0000313" key="8">
    <source>
        <dbReference type="EMBL" id="SDH66308.1"/>
    </source>
</evidence>
<dbReference type="InterPro" id="IPR015421">
    <property type="entry name" value="PyrdxlP-dep_Trfase_major"/>
</dbReference>
<dbReference type="InterPro" id="IPR015422">
    <property type="entry name" value="PyrdxlP-dep_Trfase_small"/>
</dbReference>
<comment type="similarity">
    <text evidence="2">Belongs to the threonine aldolase family.</text>
</comment>
<gene>
    <name evidence="8" type="ORF">SAMN05660652_02063</name>
</gene>
<evidence type="ECO:0000256" key="1">
    <source>
        <dbReference type="ARBA" id="ARBA00001933"/>
    </source>
</evidence>
<comment type="subunit">
    <text evidence="3">Homotetramer.</text>
</comment>
<dbReference type="AlphaFoldDB" id="A0A1G8E8N3"/>
<evidence type="ECO:0000313" key="9">
    <source>
        <dbReference type="Proteomes" id="UP000198607"/>
    </source>
</evidence>
<evidence type="ECO:0000256" key="2">
    <source>
        <dbReference type="ARBA" id="ARBA00006966"/>
    </source>
</evidence>
<keyword evidence="5" id="KW-0456">Lyase</keyword>
<dbReference type="GO" id="GO:0006545">
    <property type="term" value="P:glycine biosynthetic process"/>
    <property type="evidence" value="ECO:0007669"/>
    <property type="project" value="TreeGrafter"/>
</dbReference>
<keyword evidence="4" id="KW-0663">Pyridoxal phosphate</keyword>
<dbReference type="Proteomes" id="UP000198607">
    <property type="component" value="Unassembled WGS sequence"/>
</dbReference>
<dbReference type="FunFam" id="3.40.640.10:FF:000030">
    <property type="entry name" value="Low-specificity L-threonine aldolase"/>
    <property type="match status" value="1"/>
</dbReference>
<dbReference type="OrthoDB" id="9774495at2"/>
<dbReference type="GO" id="GO:0005829">
    <property type="term" value="C:cytosol"/>
    <property type="evidence" value="ECO:0007669"/>
    <property type="project" value="TreeGrafter"/>
</dbReference>
<dbReference type="Pfam" id="PF01212">
    <property type="entry name" value="Beta_elim_lyase"/>
    <property type="match status" value="1"/>
</dbReference>
<accession>A0A1G8E8N3</accession>
<dbReference type="EMBL" id="FNCY01000007">
    <property type="protein sequence ID" value="SDH66308.1"/>
    <property type="molecule type" value="Genomic_DNA"/>
</dbReference>